<keyword evidence="4" id="KW-0106">Calcium</keyword>
<keyword evidence="3" id="KW-0479">Metal-binding</keyword>
<dbReference type="OrthoDB" id="2190767at2759"/>
<evidence type="ECO:0000313" key="6">
    <source>
        <dbReference type="EMBL" id="KAF0289010.1"/>
    </source>
</evidence>
<dbReference type="AlphaFoldDB" id="A0A6A4VCI7"/>
<dbReference type="InterPro" id="IPR023572">
    <property type="entry name" value="Archease_dom"/>
</dbReference>
<keyword evidence="7" id="KW-1185">Reference proteome</keyword>
<evidence type="ECO:0000256" key="4">
    <source>
        <dbReference type="ARBA" id="ARBA00022837"/>
    </source>
</evidence>
<feature type="domain" description="Archease" evidence="5">
    <location>
        <begin position="21"/>
        <end position="158"/>
    </location>
</feature>
<dbReference type="Pfam" id="PF01951">
    <property type="entry name" value="Archease"/>
    <property type="match status" value="1"/>
</dbReference>
<name>A0A6A4VCI7_AMPAM</name>
<accession>A0A6A4VCI7</accession>
<dbReference type="Gene3D" id="3.55.10.10">
    <property type="entry name" value="Archease domain"/>
    <property type="match status" value="1"/>
</dbReference>
<dbReference type="PANTHER" id="PTHR12682:SF11">
    <property type="entry name" value="PROTEIN ARCHEASE"/>
    <property type="match status" value="1"/>
</dbReference>
<dbReference type="Proteomes" id="UP000440578">
    <property type="component" value="Unassembled WGS sequence"/>
</dbReference>
<organism evidence="6 7">
    <name type="scientific">Amphibalanus amphitrite</name>
    <name type="common">Striped barnacle</name>
    <name type="synonym">Balanus amphitrite</name>
    <dbReference type="NCBI Taxonomy" id="1232801"/>
    <lineage>
        <taxon>Eukaryota</taxon>
        <taxon>Metazoa</taxon>
        <taxon>Ecdysozoa</taxon>
        <taxon>Arthropoda</taxon>
        <taxon>Crustacea</taxon>
        <taxon>Multicrustacea</taxon>
        <taxon>Cirripedia</taxon>
        <taxon>Thoracica</taxon>
        <taxon>Thoracicalcarea</taxon>
        <taxon>Balanomorpha</taxon>
        <taxon>Balanoidea</taxon>
        <taxon>Balanidae</taxon>
        <taxon>Amphibalaninae</taxon>
        <taxon>Amphibalanus</taxon>
    </lineage>
</organism>
<evidence type="ECO:0000256" key="3">
    <source>
        <dbReference type="ARBA" id="ARBA00022723"/>
    </source>
</evidence>
<sequence>MEDGSADEGDADDCIYPAAGYEYLDHPADVQIHAWGTSLTEAYEQAALAMFGYMTDLDTVEACDTQEVTAQGHDLESLLFHFLDEFLFMFSAEPFFVASHVEIVEFDRVQFRIRARGYGESFDLDKHPQGTEVKAITYSNLQVHDHEDQHEVFVIVDI</sequence>
<gene>
    <name evidence="6" type="primary">ARCH</name>
    <name evidence="6" type="ORF">FJT64_012638</name>
</gene>
<dbReference type="GO" id="GO:0046872">
    <property type="term" value="F:metal ion binding"/>
    <property type="evidence" value="ECO:0007669"/>
    <property type="project" value="UniProtKB-KW"/>
</dbReference>
<dbReference type="FunFam" id="3.55.10.10:FF:000001">
    <property type="entry name" value="protein archease isoform X1"/>
    <property type="match status" value="1"/>
</dbReference>
<dbReference type="GO" id="GO:0006388">
    <property type="term" value="P:tRNA splicing, via endonucleolytic cleavage and ligation"/>
    <property type="evidence" value="ECO:0007669"/>
    <property type="project" value="TreeGrafter"/>
</dbReference>
<keyword evidence="2" id="KW-0819">tRNA processing</keyword>
<dbReference type="GO" id="GO:0072669">
    <property type="term" value="C:tRNA-splicing ligase complex"/>
    <property type="evidence" value="ECO:0007669"/>
    <property type="project" value="TreeGrafter"/>
</dbReference>
<dbReference type="InterPro" id="IPR002804">
    <property type="entry name" value="Archease"/>
</dbReference>
<protein>
    <submittedName>
        <fullName evidence="6">Protein archease</fullName>
    </submittedName>
</protein>
<comment type="caution">
    <text evidence="6">The sequence shown here is derived from an EMBL/GenBank/DDBJ whole genome shotgun (WGS) entry which is preliminary data.</text>
</comment>
<evidence type="ECO:0000313" key="7">
    <source>
        <dbReference type="Proteomes" id="UP000440578"/>
    </source>
</evidence>
<dbReference type="EMBL" id="VIIS01002067">
    <property type="protein sequence ID" value="KAF0289010.1"/>
    <property type="molecule type" value="Genomic_DNA"/>
</dbReference>
<evidence type="ECO:0000256" key="1">
    <source>
        <dbReference type="ARBA" id="ARBA00007963"/>
    </source>
</evidence>
<dbReference type="SUPFAM" id="SSF69819">
    <property type="entry name" value="MTH1598-like"/>
    <property type="match status" value="1"/>
</dbReference>
<evidence type="ECO:0000256" key="2">
    <source>
        <dbReference type="ARBA" id="ARBA00022694"/>
    </source>
</evidence>
<reference evidence="6 7" key="1">
    <citation type="submission" date="2019-07" db="EMBL/GenBank/DDBJ databases">
        <title>Draft genome assembly of a fouling barnacle, Amphibalanus amphitrite (Darwin, 1854): The first reference genome for Thecostraca.</title>
        <authorList>
            <person name="Kim W."/>
        </authorList>
    </citation>
    <scope>NUCLEOTIDE SEQUENCE [LARGE SCALE GENOMIC DNA]</scope>
    <source>
        <strain evidence="6">SNU_AA5</strain>
        <tissue evidence="6">Soma without cirri and trophi</tissue>
    </source>
</reference>
<dbReference type="InterPro" id="IPR036820">
    <property type="entry name" value="Archease_dom_sf"/>
</dbReference>
<comment type="similarity">
    <text evidence="1">Belongs to the archease family.</text>
</comment>
<dbReference type="PANTHER" id="PTHR12682">
    <property type="entry name" value="ARCHEASE"/>
    <property type="match status" value="1"/>
</dbReference>
<evidence type="ECO:0000259" key="5">
    <source>
        <dbReference type="Pfam" id="PF01951"/>
    </source>
</evidence>
<proteinExistence type="inferred from homology"/>